<keyword evidence="3" id="KW-1185">Reference proteome</keyword>
<keyword evidence="1" id="KW-0460">Magnesium</keyword>
<dbReference type="InterPro" id="IPR038987">
    <property type="entry name" value="MoeA-like"/>
</dbReference>
<sequence>MRYRTVPVEEAIGMVIPHDITEIRPGAFKGPAFRKGHVITADDIPHLKRLGKNHIYVIEYESDDLHENEAALALAAAVAGEGVTYDPEVVEGKITFRAARDGILKVNKEALFSFNLLGEVMLATRHENFFVHQGEPLAAGRAIPLVVKKSLVDEAVSIAQRAGGILRVSPLVKRKAALIITGSEVFYGRIEDAFEPVMRRKVEQLGGEIISVAFAPDEVNIIRSRLEAALTAGAELILCTGGMSVDPDDVTRAAIRDLGAEEIYYGSAVLPGAMFLVAYHEGRPILGVPACAMYHQITVLDLVLPRILAGEKITRKELAALGHGGYCLNCKPCRFPLCPFGRG</sequence>
<dbReference type="UniPathway" id="UPA00344"/>
<keyword evidence="1" id="KW-0501">Molybdenum cofactor biosynthesis</keyword>
<comment type="function">
    <text evidence="1">Catalyzes the insertion of molybdate into adenylated molybdopterin with the concomitant release of AMP.</text>
</comment>
<comment type="catalytic activity">
    <reaction evidence="1">
        <text>adenylyl-molybdopterin + molybdate = Mo-molybdopterin + AMP + H(+)</text>
        <dbReference type="Rhea" id="RHEA:35047"/>
        <dbReference type="ChEBI" id="CHEBI:15378"/>
        <dbReference type="ChEBI" id="CHEBI:36264"/>
        <dbReference type="ChEBI" id="CHEBI:62727"/>
        <dbReference type="ChEBI" id="CHEBI:71302"/>
        <dbReference type="ChEBI" id="CHEBI:456215"/>
    </reaction>
</comment>
<evidence type="ECO:0000313" key="3">
    <source>
        <dbReference type="Proteomes" id="UP000502179"/>
    </source>
</evidence>
<dbReference type="RefSeq" id="WP_166032457.1">
    <property type="nucleotide sequence ID" value="NZ_CP048877.1"/>
</dbReference>
<keyword evidence="1" id="KW-0808">Transferase</keyword>
<dbReference type="Pfam" id="PF00994">
    <property type="entry name" value="MoCF_biosynth"/>
    <property type="match status" value="1"/>
</dbReference>
<dbReference type="KEGG" id="tav:G4V39_08135"/>
<dbReference type="PANTHER" id="PTHR10192">
    <property type="entry name" value="MOLYBDOPTERIN BIOSYNTHESIS PROTEIN"/>
    <property type="match status" value="1"/>
</dbReference>
<dbReference type="PANTHER" id="PTHR10192:SF28">
    <property type="entry name" value="MOLYBDOPTERIN MOLYBDENUMTRANSFERASE"/>
    <property type="match status" value="1"/>
</dbReference>
<dbReference type="GO" id="GO:0005829">
    <property type="term" value="C:cytosol"/>
    <property type="evidence" value="ECO:0007669"/>
    <property type="project" value="TreeGrafter"/>
</dbReference>
<dbReference type="GO" id="GO:0061599">
    <property type="term" value="F:molybdopterin molybdotransferase activity"/>
    <property type="evidence" value="ECO:0007669"/>
    <property type="project" value="UniProtKB-UniRule"/>
</dbReference>
<gene>
    <name evidence="2" type="ORF">G4V39_08135</name>
</gene>
<dbReference type="Proteomes" id="UP000502179">
    <property type="component" value="Chromosome"/>
</dbReference>
<name>A0A6G7PX22_9BACT</name>
<dbReference type="GO" id="GO:0006777">
    <property type="term" value="P:Mo-molybdopterin cofactor biosynthetic process"/>
    <property type="evidence" value="ECO:0007669"/>
    <property type="project" value="UniProtKB-UniRule"/>
</dbReference>
<dbReference type="CDD" id="cd03522">
    <property type="entry name" value="MoeA_like"/>
    <property type="match status" value="1"/>
</dbReference>
<keyword evidence="1" id="KW-0500">Molybdenum</keyword>
<comment type="pathway">
    <text evidence="1">Cofactor biosynthesis; molybdopterin biosynthesis.</text>
</comment>
<dbReference type="EC" id="2.10.1.1" evidence="1"/>
<evidence type="ECO:0000313" key="2">
    <source>
        <dbReference type="EMBL" id="QIJ72239.1"/>
    </source>
</evidence>
<protein>
    <recommendedName>
        <fullName evidence="1">Molybdopterin molybdenumtransferase</fullName>
        <ecNumber evidence="1">2.10.1.1</ecNumber>
    </recommendedName>
</protein>
<dbReference type="SUPFAM" id="SSF53218">
    <property type="entry name" value="Molybdenum cofactor biosynthesis proteins"/>
    <property type="match status" value="1"/>
</dbReference>
<organism evidence="2 3">
    <name type="scientific">Thermosulfuriphilus ammonigenes</name>
    <dbReference type="NCBI Taxonomy" id="1936021"/>
    <lineage>
        <taxon>Bacteria</taxon>
        <taxon>Pseudomonadati</taxon>
        <taxon>Thermodesulfobacteriota</taxon>
        <taxon>Thermodesulfobacteria</taxon>
        <taxon>Thermodesulfobacteriales</taxon>
        <taxon>Thermodesulfobacteriaceae</taxon>
        <taxon>Thermosulfuriphilus</taxon>
    </lineage>
</organism>
<evidence type="ECO:0000256" key="1">
    <source>
        <dbReference type="RuleBase" id="RU365090"/>
    </source>
</evidence>
<comment type="similarity">
    <text evidence="1">Belongs to the MoeA family.</text>
</comment>
<reference evidence="2 3" key="1">
    <citation type="submission" date="2020-02" db="EMBL/GenBank/DDBJ databases">
        <title>Genome analysis of Thermosulfuriphilus ammonigenes ST65T, an anaerobic thermophilic chemolithoautotrophic bacterium isolated from a deep-sea hydrothermal vent.</title>
        <authorList>
            <person name="Slobodkina G."/>
            <person name="Allioux M."/>
            <person name="Merkel A."/>
            <person name="Alain K."/>
            <person name="Jebbar M."/>
            <person name="Slobodkin A."/>
        </authorList>
    </citation>
    <scope>NUCLEOTIDE SEQUENCE [LARGE SCALE GENOMIC DNA]</scope>
    <source>
        <strain evidence="2 3">ST65</strain>
    </source>
</reference>
<accession>A0A6G7PX22</accession>
<comment type="cofactor">
    <cofactor evidence="1">
        <name>Mg(2+)</name>
        <dbReference type="ChEBI" id="CHEBI:18420"/>
    </cofactor>
</comment>
<dbReference type="GO" id="GO:0046872">
    <property type="term" value="F:metal ion binding"/>
    <property type="evidence" value="ECO:0007669"/>
    <property type="project" value="UniProtKB-UniRule"/>
</dbReference>
<dbReference type="EMBL" id="CP048877">
    <property type="protein sequence ID" value="QIJ72239.1"/>
    <property type="molecule type" value="Genomic_DNA"/>
</dbReference>
<dbReference type="Gene3D" id="3.40.980.10">
    <property type="entry name" value="MoaB/Mog-like domain"/>
    <property type="match status" value="1"/>
</dbReference>
<dbReference type="AlphaFoldDB" id="A0A6G7PX22"/>
<proteinExistence type="inferred from homology"/>
<dbReference type="InterPro" id="IPR036425">
    <property type="entry name" value="MoaB/Mog-like_dom_sf"/>
</dbReference>
<dbReference type="InterPro" id="IPR001453">
    <property type="entry name" value="MoaB/Mog_dom"/>
</dbReference>
<dbReference type="SMART" id="SM00852">
    <property type="entry name" value="MoCF_biosynth"/>
    <property type="match status" value="1"/>
</dbReference>
<keyword evidence="1" id="KW-0479">Metal-binding</keyword>